<keyword evidence="3 6" id="KW-1133">Transmembrane helix</keyword>
<feature type="transmembrane region" description="Helical" evidence="6">
    <location>
        <begin position="44"/>
        <end position="62"/>
    </location>
</feature>
<sequence>MLLEDIPRWATFTAISSFLCILGSVCVPLITLFFCKNSTVNSRLLNYGLSLSAGSMMTTSLNKLLPKTEKEERLSVFLGFVAGVTVSFLLNFVVHAYTSESLVHCSHGADAETNNHGANSHEHSHTDEVGTMQVQSFGHDHDHGHDHAHSHAHNNNHVHDHSDSELEPLQPERPSLKSSTSGPLRSKRSIIDFLSRNTSHAGNCYGSTYCPPKADKAGHSSFDQNLVTCHADGSKKAVLCPENDIGYDLENLSVYRANFLKGKSSHEHTHRHEIDDFSSSPDESLLSEDHHHHHLETPFSKLVSIGIQTCLVISLHKFPEGFIVFFTNKNDSDSRSFGLSIFLSMAIHNFIEGFAMTLPLYAAFTNKAYAVLTAAALGGGSQPFGAMIGYLIFKRTGAQEINIKVLLSITSGFLFVIALQMFQTAISFSDSHHHHDESDSDERDEPHTLATVCLRWCCLGAFFVLSTGLFA</sequence>
<feature type="transmembrane region" description="Helical" evidence="6">
    <location>
        <begin position="12"/>
        <end position="35"/>
    </location>
</feature>
<dbReference type="AlphaFoldDB" id="A0A1G4K6X7"/>
<dbReference type="GO" id="GO:0016020">
    <property type="term" value="C:membrane"/>
    <property type="evidence" value="ECO:0007669"/>
    <property type="project" value="UniProtKB-SubCell"/>
</dbReference>
<dbReference type="PANTHER" id="PTHR11040:SF210">
    <property type="entry name" value="ZINC-REGULATED TRANSPORTER 3"/>
    <property type="match status" value="1"/>
</dbReference>
<evidence type="ECO:0000256" key="4">
    <source>
        <dbReference type="ARBA" id="ARBA00023136"/>
    </source>
</evidence>
<feature type="transmembrane region" description="Helical" evidence="6">
    <location>
        <begin position="368"/>
        <end position="393"/>
    </location>
</feature>
<evidence type="ECO:0000256" key="3">
    <source>
        <dbReference type="ARBA" id="ARBA00022989"/>
    </source>
</evidence>
<name>A0A1G4K6X7_9SACH</name>
<dbReference type="Pfam" id="PF02535">
    <property type="entry name" value="Zip"/>
    <property type="match status" value="1"/>
</dbReference>
<evidence type="ECO:0000256" key="6">
    <source>
        <dbReference type="SAM" id="Phobius"/>
    </source>
</evidence>
<feature type="transmembrane region" description="Helical" evidence="6">
    <location>
        <begin position="405"/>
        <end position="428"/>
    </location>
</feature>
<keyword evidence="2 6" id="KW-0812">Transmembrane</keyword>
<dbReference type="PANTHER" id="PTHR11040">
    <property type="entry name" value="ZINC/IRON TRANSPORTER"/>
    <property type="match status" value="1"/>
</dbReference>
<organism evidence="7 8">
    <name type="scientific">Lachancea meyersii CBS 8951</name>
    <dbReference type="NCBI Taxonomy" id="1266667"/>
    <lineage>
        <taxon>Eukaryota</taxon>
        <taxon>Fungi</taxon>
        <taxon>Dikarya</taxon>
        <taxon>Ascomycota</taxon>
        <taxon>Saccharomycotina</taxon>
        <taxon>Saccharomycetes</taxon>
        <taxon>Saccharomycetales</taxon>
        <taxon>Saccharomycetaceae</taxon>
        <taxon>Lachancea</taxon>
    </lineage>
</organism>
<feature type="region of interest" description="Disordered" evidence="5">
    <location>
        <begin position="136"/>
        <end position="184"/>
    </location>
</feature>
<dbReference type="GO" id="GO:0005385">
    <property type="term" value="F:zinc ion transmembrane transporter activity"/>
    <property type="evidence" value="ECO:0007669"/>
    <property type="project" value="TreeGrafter"/>
</dbReference>
<keyword evidence="4 6" id="KW-0472">Membrane</keyword>
<feature type="transmembrane region" description="Helical" evidence="6">
    <location>
        <begin position="337"/>
        <end position="362"/>
    </location>
</feature>
<evidence type="ECO:0000256" key="5">
    <source>
        <dbReference type="SAM" id="MobiDB-lite"/>
    </source>
</evidence>
<keyword evidence="8" id="KW-1185">Reference proteome</keyword>
<evidence type="ECO:0000256" key="2">
    <source>
        <dbReference type="ARBA" id="ARBA00022692"/>
    </source>
</evidence>
<feature type="compositionally biased region" description="Basic and acidic residues" evidence="5">
    <location>
        <begin position="138"/>
        <end position="149"/>
    </location>
</feature>
<feature type="transmembrane region" description="Helical" evidence="6">
    <location>
        <begin position="74"/>
        <end position="94"/>
    </location>
</feature>
<reference evidence="8" key="1">
    <citation type="submission" date="2016-03" db="EMBL/GenBank/DDBJ databases">
        <authorList>
            <person name="Devillers Hugo."/>
        </authorList>
    </citation>
    <scope>NUCLEOTIDE SEQUENCE [LARGE SCALE GENOMIC DNA]</scope>
</reference>
<protein>
    <submittedName>
        <fullName evidence="7">LAME_0G04148g1_1</fullName>
    </submittedName>
</protein>
<comment type="subcellular location">
    <subcellularLocation>
        <location evidence="1">Membrane</location>
        <topology evidence="1">Multi-pass membrane protein</topology>
    </subcellularLocation>
</comment>
<feature type="transmembrane region" description="Helical" evidence="6">
    <location>
        <begin position="448"/>
        <end position="470"/>
    </location>
</feature>
<dbReference type="Proteomes" id="UP000191144">
    <property type="component" value="Chromosome G"/>
</dbReference>
<dbReference type="OrthoDB" id="262547at2759"/>
<proteinExistence type="predicted"/>
<evidence type="ECO:0000313" key="7">
    <source>
        <dbReference type="EMBL" id="SCU99599.1"/>
    </source>
</evidence>
<accession>A0A1G4K6X7</accession>
<gene>
    <name evidence="7" type="ORF">LAME_0G04148G</name>
</gene>
<dbReference type="InterPro" id="IPR003689">
    <property type="entry name" value="ZIP"/>
</dbReference>
<dbReference type="EMBL" id="LT598484">
    <property type="protein sequence ID" value="SCU99599.1"/>
    <property type="molecule type" value="Genomic_DNA"/>
</dbReference>
<evidence type="ECO:0000256" key="1">
    <source>
        <dbReference type="ARBA" id="ARBA00004141"/>
    </source>
</evidence>
<evidence type="ECO:0000313" key="8">
    <source>
        <dbReference type="Proteomes" id="UP000191144"/>
    </source>
</evidence>